<dbReference type="RefSeq" id="WP_108370291.1">
    <property type="nucleotide sequence ID" value="NZ_CP028811.1"/>
</dbReference>
<dbReference type="AlphaFoldDB" id="A0A2S0RCL9"/>
<evidence type="ECO:0000256" key="2">
    <source>
        <dbReference type="SAM" id="SignalP"/>
    </source>
</evidence>
<gene>
    <name evidence="4" type="primary">gldJ</name>
    <name evidence="4" type="ORF">HYN48_06215</name>
</gene>
<dbReference type="PANTHER" id="PTHR23150:SF19">
    <property type="entry name" value="FORMYLGLYCINE-GENERATING ENZYME"/>
    <property type="match status" value="1"/>
</dbReference>
<name>A0A2S0RCL9_9FLAO</name>
<dbReference type="NCBIfam" id="TIGR03524">
    <property type="entry name" value="GldJ"/>
    <property type="match status" value="1"/>
</dbReference>
<dbReference type="InterPro" id="IPR042095">
    <property type="entry name" value="SUMF_sf"/>
</dbReference>
<keyword evidence="4" id="KW-0449">Lipoprotein</keyword>
<evidence type="ECO:0000313" key="4">
    <source>
        <dbReference type="EMBL" id="AWA29707.1"/>
    </source>
</evidence>
<protein>
    <submittedName>
        <fullName evidence="4">Gliding motility lipoprotein GldJ</fullName>
    </submittedName>
</protein>
<dbReference type="GO" id="GO:0120147">
    <property type="term" value="F:formylglycine-generating oxidase activity"/>
    <property type="evidence" value="ECO:0007669"/>
    <property type="project" value="TreeGrafter"/>
</dbReference>
<dbReference type="EMBL" id="CP028811">
    <property type="protein sequence ID" value="AWA29707.1"/>
    <property type="molecule type" value="Genomic_DNA"/>
</dbReference>
<feature type="domain" description="Sulfatase-modifying factor enzyme-like" evidence="3">
    <location>
        <begin position="60"/>
        <end position="392"/>
    </location>
</feature>
<organism evidence="4 5">
    <name type="scientific">Flavobacterium magnum</name>
    <dbReference type="NCBI Taxonomy" id="2162713"/>
    <lineage>
        <taxon>Bacteria</taxon>
        <taxon>Pseudomonadati</taxon>
        <taxon>Bacteroidota</taxon>
        <taxon>Flavobacteriia</taxon>
        <taxon>Flavobacteriales</taxon>
        <taxon>Flavobacteriaceae</taxon>
        <taxon>Flavobacterium</taxon>
    </lineage>
</organism>
<dbReference type="InterPro" id="IPR005532">
    <property type="entry name" value="SUMF_dom"/>
</dbReference>
<dbReference type="InterPro" id="IPR051043">
    <property type="entry name" value="Sulfatase_Mod_Factor_Kinase"/>
</dbReference>
<accession>A0A2S0RCL9</accession>
<dbReference type="PROSITE" id="PS51257">
    <property type="entry name" value="PROKAR_LIPOPROTEIN"/>
    <property type="match status" value="1"/>
</dbReference>
<feature type="chain" id="PRO_5015609048" evidence="2">
    <location>
        <begin position="23"/>
        <end position="572"/>
    </location>
</feature>
<evidence type="ECO:0000259" key="3">
    <source>
        <dbReference type="Pfam" id="PF03781"/>
    </source>
</evidence>
<sequence>MKVNKIIAIKLMLSLALVFGFASCSKSSSSKGGSAATGWKINDKKGGFQLNTKYKKQAPAPGLVLVEGGTFTMGKVQDDVMHDWNNSPNQQHVQSFYMDETEVTNAMYAEYLYWIKTVFPPTEENYKNIYEGALLDTLVWRNRLGYNETMTNNYLRHPAYANYPVVGVNWIQATEFAKWRTDRVNEAILEKQGYLKKDAKINDVSAESTFSTETYLNAPTQTFGGNEDIVLKGKNGKAKPIKTKGSKGQPGTTKEPTNIYAQRSSGLISPEYRLPTEAEWEYAAASDVGNREYNNYKGQKKYPWKGQYTRSGKRQVRGDQLANFKQGKGDYGGIAGWSDDGADITNAVKSYPPNDFGLYDMAGNVAEWVADVYRPIVDDEANDFNYYRGNVYTKNKIGEDGKIELVKSDNIKYDTVSNGRIMARNFPGQIAQVPVDEKETYLRQNFSTSDNRNYRDGDKQSTRYFDFGAEEDETAAKKADDGKRMYDSPKNNVSTDSLGTMVRKFDKSNKRTTLVNDDARVYKGGSWRDRAYWLDPAQRRYYPQDLATDYIGFRCAMSRVGPKSDKKKRARN</sequence>
<keyword evidence="2" id="KW-0732">Signal</keyword>
<dbReference type="Proteomes" id="UP000244193">
    <property type="component" value="Chromosome"/>
</dbReference>
<dbReference type="InterPro" id="IPR016187">
    <property type="entry name" value="CTDL_fold"/>
</dbReference>
<dbReference type="Gene3D" id="3.90.1580.10">
    <property type="entry name" value="paralog of FGE (formylglycine-generating enzyme)"/>
    <property type="match status" value="2"/>
</dbReference>
<dbReference type="PANTHER" id="PTHR23150">
    <property type="entry name" value="SULFATASE MODIFYING FACTOR 1, 2"/>
    <property type="match status" value="1"/>
</dbReference>
<evidence type="ECO:0000313" key="5">
    <source>
        <dbReference type="Proteomes" id="UP000244193"/>
    </source>
</evidence>
<reference evidence="4 5" key="1">
    <citation type="submission" date="2018-04" db="EMBL/GenBank/DDBJ databases">
        <title>Genome sequencing of Flavobacterium sp. HYN0048.</title>
        <authorList>
            <person name="Yi H."/>
            <person name="Baek C."/>
        </authorList>
    </citation>
    <scope>NUCLEOTIDE SEQUENCE [LARGE SCALE GENOMIC DNA]</scope>
    <source>
        <strain evidence="4 5">HYN0048</strain>
    </source>
</reference>
<feature type="region of interest" description="Disordered" evidence="1">
    <location>
        <begin position="237"/>
        <end position="257"/>
    </location>
</feature>
<dbReference type="SUPFAM" id="SSF56436">
    <property type="entry name" value="C-type lectin-like"/>
    <property type="match status" value="1"/>
</dbReference>
<dbReference type="InterPro" id="IPR019865">
    <property type="entry name" value="Glid_motil-assoc_lipo_GldJ"/>
</dbReference>
<dbReference type="Pfam" id="PF03781">
    <property type="entry name" value="FGE-sulfatase"/>
    <property type="match status" value="1"/>
</dbReference>
<evidence type="ECO:0000256" key="1">
    <source>
        <dbReference type="SAM" id="MobiDB-lite"/>
    </source>
</evidence>
<dbReference type="OrthoDB" id="9768004at2"/>
<proteinExistence type="predicted"/>
<dbReference type="KEGG" id="fmg:HYN48_06215"/>
<feature type="signal peptide" evidence="2">
    <location>
        <begin position="1"/>
        <end position="22"/>
    </location>
</feature>
<keyword evidence="5" id="KW-1185">Reference proteome</keyword>